<reference evidence="2" key="1">
    <citation type="journal article" date="2014" name="Science">
        <title>Ancient hybridizations among the ancestral genomes of bread wheat.</title>
        <authorList>
            <consortium name="International Wheat Genome Sequencing Consortium,"/>
            <person name="Marcussen T."/>
            <person name="Sandve S.R."/>
            <person name="Heier L."/>
            <person name="Spannagl M."/>
            <person name="Pfeifer M."/>
            <person name="Jakobsen K.S."/>
            <person name="Wulff B.B."/>
            <person name="Steuernagel B."/>
            <person name="Mayer K.F."/>
            <person name="Olsen O.A."/>
        </authorList>
    </citation>
    <scope>NUCLEOTIDE SEQUENCE [LARGE SCALE GENOMIC DNA]</scope>
    <source>
        <strain evidence="2">cv. AL8/78</strain>
    </source>
</reference>
<name>A0A453LXC4_AEGTS</name>
<evidence type="ECO:0000313" key="1">
    <source>
        <dbReference type="EnsemblPlants" id="AET5Gv20940900.23"/>
    </source>
</evidence>
<protein>
    <submittedName>
        <fullName evidence="1">Uncharacterized protein</fullName>
    </submittedName>
</protein>
<reference evidence="1" key="5">
    <citation type="journal article" date="2021" name="G3 (Bethesda)">
        <title>Aegilops tauschii genome assembly Aet v5.0 features greater sequence contiguity and improved annotation.</title>
        <authorList>
            <person name="Wang L."/>
            <person name="Zhu T."/>
            <person name="Rodriguez J.C."/>
            <person name="Deal K.R."/>
            <person name="Dubcovsky J."/>
            <person name="McGuire P.E."/>
            <person name="Lux T."/>
            <person name="Spannagl M."/>
            <person name="Mayer K.F.X."/>
            <person name="Baldrich P."/>
            <person name="Meyers B.C."/>
            <person name="Huo N."/>
            <person name="Gu Y.Q."/>
            <person name="Zhou H."/>
            <person name="Devos K.M."/>
            <person name="Bennetzen J.L."/>
            <person name="Unver T."/>
            <person name="Budak H."/>
            <person name="Gulick P.J."/>
            <person name="Galiba G."/>
            <person name="Kalapos B."/>
            <person name="Nelson D.R."/>
            <person name="Li P."/>
            <person name="You F.M."/>
            <person name="Luo M.C."/>
            <person name="Dvorak J."/>
        </authorList>
    </citation>
    <scope>NUCLEOTIDE SEQUENCE [LARGE SCALE GENOMIC DNA]</scope>
    <source>
        <strain evidence="1">cv. AL8/78</strain>
    </source>
</reference>
<evidence type="ECO:0000313" key="2">
    <source>
        <dbReference type="Proteomes" id="UP000015105"/>
    </source>
</evidence>
<dbReference type="AlphaFoldDB" id="A0A453LXC4"/>
<dbReference type="Gramene" id="AET5Gv20940900.23">
    <property type="protein sequence ID" value="AET5Gv20940900.23"/>
    <property type="gene ID" value="AET5Gv20940900"/>
</dbReference>
<accession>A0A453LXC4</accession>
<reference evidence="1" key="4">
    <citation type="submission" date="2019-03" db="UniProtKB">
        <authorList>
            <consortium name="EnsemblPlants"/>
        </authorList>
    </citation>
    <scope>IDENTIFICATION</scope>
</reference>
<keyword evidence="2" id="KW-1185">Reference proteome</keyword>
<reference evidence="2" key="2">
    <citation type="journal article" date="2017" name="Nat. Plants">
        <title>The Aegilops tauschii genome reveals multiple impacts of transposons.</title>
        <authorList>
            <person name="Zhao G."/>
            <person name="Zou C."/>
            <person name="Li K."/>
            <person name="Wang K."/>
            <person name="Li T."/>
            <person name="Gao L."/>
            <person name="Zhang X."/>
            <person name="Wang H."/>
            <person name="Yang Z."/>
            <person name="Liu X."/>
            <person name="Jiang W."/>
            <person name="Mao L."/>
            <person name="Kong X."/>
            <person name="Jiao Y."/>
            <person name="Jia J."/>
        </authorList>
    </citation>
    <scope>NUCLEOTIDE SEQUENCE [LARGE SCALE GENOMIC DNA]</scope>
    <source>
        <strain evidence="2">cv. AL8/78</strain>
    </source>
</reference>
<reference evidence="1" key="3">
    <citation type="journal article" date="2017" name="Nature">
        <title>Genome sequence of the progenitor of the wheat D genome Aegilops tauschii.</title>
        <authorList>
            <person name="Luo M.C."/>
            <person name="Gu Y.Q."/>
            <person name="Puiu D."/>
            <person name="Wang H."/>
            <person name="Twardziok S.O."/>
            <person name="Deal K.R."/>
            <person name="Huo N."/>
            <person name="Zhu T."/>
            <person name="Wang L."/>
            <person name="Wang Y."/>
            <person name="McGuire P.E."/>
            <person name="Liu S."/>
            <person name="Long H."/>
            <person name="Ramasamy R.K."/>
            <person name="Rodriguez J.C."/>
            <person name="Van S.L."/>
            <person name="Yuan L."/>
            <person name="Wang Z."/>
            <person name="Xia Z."/>
            <person name="Xiao L."/>
            <person name="Anderson O.D."/>
            <person name="Ouyang S."/>
            <person name="Liang Y."/>
            <person name="Zimin A.V."/>
            <person name="Pertea G."/>
            <person name="Qi P."/>
            <person name="Bennetzen J.L."/>
            <person name="Dai X."/>
            <person name="Dawson M.W."/>
            <person name="Muller H.G."/>
            <person name="Kugler K."/>
            <person name="Rivarola-Duarte L."/>
            <person name="Spannagl M."/>
            <person name="Mayer K.F.X."/>
            <person name="Lu F.H."/>
            <person name="Bevan M.W."/>
            <person name="Leroy P."/>
            <person name="Li P."/>
            <person name="You F.M."/>
            <person name="Sun Q."/>
            <person name="Liu Z."/>
            <person name="Lyons E."/>
            <person name="Wicker T."/>
            <person name="Salzberg S.L."/>
            <person name="Devos K.M."/>
            <person name="Dvorak J."/>
        </authorList>
    </citation>
    <scope>NUCLEOTIDE SEQUENCE [LARGE SCALE GENOMIC DNA]</scope>
    <source>
        <strain evidence="1">cv. AL8/78</strain>
    </source>
</reference>
<dbReference type="Proteomes" id="UP000015105">
    <property type="component" value="Chromosome 5D"/>
</dbReference>
<dbReference type="EnsemblPlants" id="AET5Gv20940900.23">
    <property type="protein sequence ID" value="AET5Gv20940900.23"/>
    <property type="gene ID" value="AET5Gv20940900"/>
</dbReference>
<sequence length="34" mass="3756">TGSIYRAIWTEKSIGFVNNMVALHMTPAVSTSSW</sequence>
<organism evidence="1 2">
    <name type="scientific">Aegilops tauschii subsp. strangulata</name>
    <name type="common">Goatgrass</name>
    <dbReference type="NCBI Taxonomy" id="200361"/>
    <lineage>
        <taxon>Eukaryota</taxon>
        <taxon>Viridiplantae</taxon>
        <taxon>Streptophyta</taxon>
        <taxon>Embryophyta</taxon>
        <taxon>Tracheophyta</taxon>
        <taxon>Spermatophyta</taxon>
        <taxon>Magnoliopsida</taxon>
        <taxon>Liliopsida</taxon>
        <taxon>Poales</taxon>
        <taxon>Poaceae</taxon>
        <taxon>BOP clade</taxon>
        <taxon>Pooideae</taxon>
        <taxon>Triticodae</taxon>
        <taxon>Triticeae</taxon>
        <taxon>Triticinae</taxon>
        <taxon>Aegilops</taxon>
    </lineage>
</organism>
<proteinExistence type="predicted"/>